<reference evidence="5 6" key="1">
    <citation type="submission" date="2023-11" db="EMBL/GenBank/DDBJ databases">
        <title>Gilvimarinus fulvus sp. nov., isolated from the surface of Kelp.</title>
        <authorList>
            <person name="Sun Y.Y."/>
            <person name="Gong Y."/>
            <person name="Du Z.J."/>
        </authorList>
    </citation>
    <scope>NUCLEOTIDE SEQUENCE [LARGE SCALE GENOMIC DNA]</scope>
    <source>
        <strain evidence="5 6">SDUM040013</strain>
    </source>
</reference>
<evidence type="ECO:0000259" key="4">
    <source>
        <dbReference type="Pfam" id="PF25917"/>
    </source>
</evidence>
<dbReference type="RefSeq" id="WP_302722555.1">
    <property type="nucleotide sequence ID" value="NZ_JAULRU010000569.1"/>
</dbReference>
<dbReference type="Gene3D" id="2.40.30.170">
    <property type="match status" value="1"/>
</dbReference>
<evidence type="ECO:0000256" key="1">
    <source>
        <dbReference type="ARBA" id="ARBA00009477"/>
    </source>
</evidence>
<evidence type="ECO:0000313" key="5">
    <source>
        <dbReference type="EMBL" id="MDX6849978.1"/>
    </source>
</evidence>
<name>A0ABU4S294_9GAMM</name>
<evidence type="ECO:0000256" key="2">
    <source>
        <dbReference type="SAM" id="Coils"/>
    </source>
</evidence>
<accession>A0ABU4S294</accession>
<keyword evidence="2" id="KW-0175">Coiled coil</keyword>
<dbReference type="Gene3D" id="2.40.50.100">
    <property type="match status" value="1"/>
</dbReference>
<evidence type="ECO:0000313" key="6">
    <source>
        <dbReference type="Proteomes" id="UP001273505"/>
    </source>
</evidence>
<dbReference type="Proteomes" id="UP001273505">
    <property type="component" value="Unassembled WGS sequence"/>
</dbReference>
<dbReference type="PANTHER" id="PTHR30469">
    <property type="entry name" value="MULTIDRUG RESISTANCE PROTEIN MDTA"/>
    <property type="match status" value="1"/>
</dbReference>
<dbReference type="NCBIfam" id="TIGR01730">
    <property type="entry name" value="RND_mfp"/>
    <property type="match status" value="1"/>
</dbReference>
<feature type="coiled-coil region" evidence="2">
    <location>
        <begin position="109"/>
        <end position="136"/>
    </location>
</feature>
<feature type="region of interest" description="Disordered" evidence="3">
    <location>
        <begin position="379"/>
        <end position="406"/>
    </location>
</feature>
<feature type="domain" description="Multidrug resistance protein MdtA-like barrel-sandwich hybrid" evidence="4">
    <location>
        <begin position="67"/>
        <end position="209"/>
    </location>
</feature>
<proteinExistence type="inferred from homology"/>
<evidence type="ECO:0000256" key="3">
    <source>
        <dbReference type="SAM" id="MobiDB-lite"/>
    </source>
</evidence>
<dbReference type="PANTHER" id="PTHR30469:SF12">
    <property type="entry name" value="MULTIDRUG RESISTANCE PROTEIN MDTA"/>
    <property type="match status" value="1"/>
</dbReference>
<comment type="caution">
    <text evidence="5">The sequence shown here is derived from an EMBL/GenBank/DDBJ whole genome shotgun (WGS) entry which is preliminary data.</text>
</comment>
<dbReference type="InterPro" id="IPR058625">
    <property type="entry name" value="MdtA-like_BSH"/>
</dbReference>
<comment type="similarity">
    <text evidence="1">Belongs to the membrane fusion protein (MFP) (TC 8.A.1) family.</text>
</comment>
<organism evidence="5 6">
    <name type="scientific">Gilvimarinus gilvus</name>
    <dbReference type="NCBI Taxonomy" id="3058038"/>
    <lineage>
        <taxon>Bacteria</taxon>
        <taxon>Pseudomonadati</taxon>
        <taxon>Pseudomonadota</taxon>
        <taxon>Gammaproteobacteria</taxon>
        <taxon>Cellvibrionales</taxon>
        <taxon>Cellvibrionaceae</taxon>
        <taxon>Gilvimarinus</taxon>
    </lineage>
</organism>
<dbReference type="Gene3D" id="1.10.287.470">
    <property type="entry name" value="Helix hairpin bin"/>
    <property type="match status" value="1"/>
</dbReference>
<dbReference type="EMBL" id="JAXAFO010000018">
    <property type="protein sequence ID" value="MDX6849978.1"/>
    <property type="molecule type" value="Genomic_DNA"/>
</dbReference>
<dbReference type="InterPro" id="IPR006143">
    <property type="entry name" value="RND_pump_MFP"/>
</dbReference>
<protein>
    <submittedName>
        <fullName evidence="5">Efflux RND transporter periplasmic adaptor subunit</fullName>
    </submittedName>
</protein>
<dbReference type="SUPFAM" id="SSF111369">
    <property type="entry name" value="HlyD-like secretion proteins"/>
    <property type="match status" value="1"/>
</dbReference>
<keyword evidence="6" id="KW-1185">Reference proteome</keyword>
<sequence length="406" mass="43818">MKKFVLPIVIAVVGVVTISMLVVAKPKPTPRPAPGEPANVQVDVTPATPNTENLAVTAQGTVTPKREINLVAQVSGQVVKVENSFTDGGFFDTQELLIQIDDRDYRAALLSAQSRLAEAEQRLAQEEGVSRQAKREWRDLGDESANDLFMRKPQLAAASAALAAAKADLEVASLNLERTRITVPFAGRVKETMVDLGQYVSVGTQLATVYDSSVVEVRVPLTEQQAALIDLPLIQSISVDQRPEVIVRGVVAGHETQWLGHLVRTDAFVDTQSRMYNAVVEVVDPFAAETPLLPGLFVEVLINGKAIDNVVKLPRSALFKRNQLLTLNGDNEIEQTQVRVLRKNADYVWVKGDLAADTLVSLEKQSLTPIGSVVDPLVDDKPTDSAAPAQVAVVSEQPGAAAKAED</sequence>
<dbReference type="Gene3D" id="2.40.420.20">
    <property type="match status" value="1"/>
</dbReference>
<dbReference type="Pfam" id="PF25917">
    <property type="entry name" value="BSH_RND"/>
    <property type="match status" value="1"/>
</dbReference>
<gene>
    <name evidence="5" type="ORF">SCD92_11455</name>
</gene>